<keyword evidence="1" id="KW-0812">Transmembrane</keyword>
<evidence type="ECO:0000313" key="3">
    <source>
        <dbReference type="Proteomes" id="UP000190848"/>
    </source>
</evidence>
<gene>
    <name evidence="2" type="ORF">BBD32_19465</name>
</gene>
<reference evidence="2 3" key="1">
    <citation type="submission" date="2016-07" db="EMBL/GenBank/DDBJ databases">
        <title>Revisiting the taxonomy of the Elizabethkingia Genus using Whole-Genome Sequencing, Optical Mapping, and MALDI-TOF, along with proposal of three novel Elizabethkingia species: Elizabethkingia bruuniana sp. nov., Elizabethkingia ursingii sp. nov., and Elizabethkingia occulta sp. nov.</title>
        <authorList>
            <person name="Nicholson A.C."/>
        </authorList>
    </citation>
    <scope>NUCLEOTIDE SEQUENCE [LARGE SCALE GENOMIC DNA]</scope>
    <source>
        <strain evidence="2 3">F3201</strain>
        <plasmid evidence="2 3">unnamed</plasmid>
    </source>
</reference>
<feature type="transmembrane region" description="Helical" evidence="1">
    <location>
        <begin position="28"/>
        <end position="47"/>
    </location>
</feature>
<organism evidence="2 3">
    <name type="scientific">Elizabethkingia anophelis</name>
    <dbReference type="NCBI Taxonomy" id="1117645"/>
    <lineage>
        <taxon>Bacteria</taxon>
        <taxon>Pseudomonadati</taxon>
        <taxon>Bacteroidota</taxon>
        <taxon>Flavobacteriia</taxon>
        <taxon>Flavobacteriales</taxon>
        <taxon>Weeksellaceae</taxon>
        <taxon>Elizabethkingia</taxon>
    </lineage>
</organism>
<geneLocation type="plasmid" evidence="2 3">
    <name>unnamed</name>
</geneLocation>
<protein>
    <submittedName>
        <fullName evidence="2">Uncharacterized protein</fullName>
    </submittedName>
</protein>
<dbReference type="RefSeq" id="WP_078397009.1">
    <property type="nucleotide sequence ID" value="NZ_CP016375.1"/>
</dbReference>
<dbReference type="AlphaFoldDB" id="A0AAU8VK01"/>
<keyword evidence="2" id="KW-0614">Plasmid</keyword>
<keyword evidence="1" id="KW-0472">Membrane</keyword>
<sequence length="72" mass="8548">MTKGLTITIFSIFILYLIISIFANIPTWFSTCFYILITIGAIYFFFFELEGHKEIRKKFGENFDGFMEKKNK</sequence>
<keyword evidence="1" id="KW-1133">Transmembrane helix</keyword>
<name>A0AAU8VK01_9FLAO</name>
<evidence type="ECO:0000313" key="2">
    <source>
        <dbReference type="EMBL" id="AQX03725.1"/>
    </source>
</evidence>
<accession>A0AAU8VK01</accession>
<proteinExistence type="predicted"/>
<evidence type="ECO:0000256" key="1">
    <source>
        <dbReference type="SAM" id="Phobius"/>
    </source>
</evidence>
<dbReference type="Proteomes" id="UP000190848">
    <property type="component" value="Plasmid unnamed"/>
</dbReference>
<feature type="transmembrane region" description="Helical" evidence="1">
    <location>
        <begin position="5"/>
        <end position="22"/>
    </location>
</feature>
<dbReference type="EMBL" id="CP016375">
    <property type="protein sequence ID" value="AQX03725.1"/>
    <property type="molecule type" value="Genomic_DNA"/>
</dbReference>